<dbReference type="PANTHER" id="PTHR40037">
    <property type="entry name" value="PHOSPHOESTERASE YJCG-RELATED"/>
    <property type="match status" value="1"/>
</dbReference>
<dbReference type="InterPro" id="IPR009097">
    <property type="entry name" value="Cyclic_Pdiesterase"/>
</dbReference>
<dbReference type="EMBL" id="CP165727">
    <property type="protein sequence ID" value="XDV65627.1"/>
    <property type="molecule type" value="Genomic_DNA"/>
</dbReference>
<reference evidence="2" key="1">
    <citation type="submission" date="2024-08" db="EMBL/GenBank/DDBJ databases">
        <authorList>
            <person name="Yu S.T."/>
        </authorList>
    </citation>
    <scope>NUCLEOTIDE SEQUENCE</scope>
    <source>
        <strain evidence="2">R33</strain>
    </source>
</reference>
<feature type="compositionally biased region" description="Low complexity" evidence="1">
    <location>
        <begin position="10"/>
        <end position="24"/>
    </location>
</feature>
<accession>A0AB39Y6H5</accession>
<protein>
    <submittedName>
        <fullName evidence="2">2'-5' RNA ligase family protein</fullName>
    </submittedName>
</protein>
<gene>
    <name evidence="2" type="ORF">AB5J51_23115</name>
</gene>
<organism evidence="2">
    <name type="scientific">Streptomyces sp. R33</name>
    <dbReference type="NCBI Taxonomy" id="3238629"/>
    <lineage>
        <taxon>Bacteria</taxon>
        <taxon>Bacillati</taxon>
        <taxon>Actinomycetota</taxon>
        <taxon>Actinomycetes</taxon>
        <taxon>Kitasatosporales</taxon>
        <taxon>Streptomycetaceae</taxon>
        <taxon>Streptomyces</taxon>
    </lineage>
</organism>
<keyword evidence="2" id="KW-0436">Ligase</keyword>
<dbReference type="InterPro" id="IPR050580">
    <property type="entry name" value="2H_phosphoesterase_YjcG-like"/>
</dbReference>
<dbReference type="AlphaFoldDB" id="A0AB39Y6H5"/>
<sequence length="197" mass="21499">MAPDSTDTASRSTPGSTPNTTSGTARYEAGQTGLLVKVPEAEPAVRAWRERLDPSALAGVPAHVTVLFPFLDEHLIDATVHAALAETLGSHRAFDVRFAESRRFPAVLYLAPEPDTQLRLLTRAITDRWPQAQPYGGRFADVVPHLTVAQRQEPEVLAEIEADLARSLPLTTRISSVDLMVHDGVAWRDRASFALRG</sequence>
<proteinExistence type="predicted"/>
<dbReference type="GO" id="GO:0016874">
    <property type="term" value="F:ligase activity"/>
    <property type="evidence" value="ECO:0007669"/>
    <property type="project" value="UniProtKB-KW"/>
</dbReference>
<dbReference type="RefSeq" id="WP_369778536.1">
    <property type="nucleotide sequence ID" value="NZ_CP165727.1"/>
</dbReference>
<dbReference type="PANTHER" id="PTHR40037:SF1">
    <property type="entry name" value="PHOSPHOESTERASE SAOUHSC_00951-RELATED"/>
    <property type="match status" value="1"/>
</dbReference>
<evidence type="ECO:0000313" key="2">
    <source>
        <dbReference type="EMBL" id="XDV65627.1"/>
    </source>
</evidence>
<name>A0AB39Y6H5_9ACTN</name>
<dbReference type="Gene3D" id="3.90.1140.10">
    <property type="entry name" value="Cyclic phosphodiesterase"/>
    <property type="match status" value="1"/>
</dbReference>
<dbReference type="Pfam" id="PF13563">
    <property type="entry name" value="2_5_RNA_ligase2"/>
    <property type="match status" value="1"/>
</dbReference>
<dbReference type="SUPFAM" id="SSF55144">
    <property type="entry name" value="LigT-like"/>
    <property type="match status" value="1"/>
</dbReference>
<feature type="region of interest" description="Disordered" evidence="1">
    <location>
        <begin position="1"/>
        <end position="25"/>
    </location>
</feature>
<evidence type="ECO:0000256" key="1">
    <source>
        <dbReference type="SAM" id="MobiDB-lite"/>
    </source>
</evidence>